<keyword evidence="6" id="KW-1185">Reference proteome</keyword>
<dbReference type="OrthoDB" id="9816400at2"/>
<dbReference type="InterPro" id="IPR050708">
    <property type="entry name" value="T6SS_VgrG/RHS"/>
</dbReference>
<dbReference type="InterPro" id="IPR031325">
    <property type="entry name" value="RHS_repeat"/>
</dbReference>
<feature type="region of interest" description="Disordered" evidence="2">
    <location>
        <begin position="78"/>
        <end position="117"/>
    </location>
</feature>
<gene>
    <name evidence="5" type="ORF">WQQ_38290</name>
</gene>
<dbReference type="EMBL" id="AKGD01000003">
    <property type="protein sequence ID" value="EIT68634.1"/>
    <property type="molecule type" value="Genomic_DNA"/>
</dbReference>
<evidence type="ECO:0000256" key="1">
    <source>
        <dbReference type="ARBA" id="ARBA00022737"/>
    </source>
</evidence>
<evidence type="ECO:0000313" key="5">
    <source>
        <dbReference type="EMBL" id="EIT68634.1"/>
    </source>
</evidence>
<dbReference type="Pfam" id="PF20148">
    <property type="entry name" value="DUF6531"/>
    <property type="match status" value="1"/>
</dbReference>
<dbReference type="RefSeq" id="WP_007186764.1">
    <property type="nucleotide sequence ID" value="NZ_AKGD01000003.1"/>
</dbReference>
<dbReference type="Pfam" id="PF25023">
    <property type="entry name" value="TEN_YD-shell"/>
    <property type="match status" value="2"/>
</dbReference>
<evidence type="ECO:0000259" key="3">
    <source>
        <dbReference type="Pfam" id="PF20148"/>
    </source>
</evidence>
<evidence type="ECO:0000313" key="6">
    <source>
        <dbReference type="Proteomes" id="UP000003704"/>
    </source>
</evidence>
<dbReference type="PANTHER" id="PTHR32305:SF15">
    <property type="entry name" value="PROTEIN RHSA-RELATED"/>
    <property type="match status" value="1"/>
</dbReference>
<dbReference type="InterPro" id="IPR056823">
    <property type="entry name" value="TEN-like_YD-shell"/>
</dbReference>
<feature type="domain" description="Teneurin-like YD-shell" evidence="4">
    <location>
        <begin position="841"/>
        <end position="960"/>
    </location>
</feature>
<name>I7Z9W5_9GAMM</name>
<feature type="compositionally biased region" description="Basic and acidic residues" evidence="2">
    <location>
        <begin position="104"/>
        <end position="115"/>
    </location>
</feature>
<dbReference type="NCBIfam" id="TIGR03696">
    <property type="entry name" value="Rhs_assc_core"/>
    <property type="match status" value="1"/>
</dbReference>
<accession>I7Z9W5</accession>
<dbReference type="Proteomes" id="UP000003704">
    <property type="component" value="Unassembled WGS sequence"/>
</dbReference>
<dbReference type="NCBIfam" id="TIGR01643">
    <property type="entry name" value="YD_repeat_2x"/>
    <property type="match status" value="4"/>
</dbReference>
<feature type="domain" description="DUF6531" evidence="3">
    <location>
        <begin position="121"/>
        <end position="173"/>
    </location>
</feature>
<dbReference type="Pfam" id="PF05593">
    <property type="entry name" value="RHS_repeat"/>
    <property type="match status" value="2"/>
</dbReference>
<dbReference type="Gene3D" id="2.180.10.10">
    <property type="entry name" value="RHS repeat-associated core"/>
    <property type="match status" value="3"/>
</dbReference>
<keyword evidence="1" id="KW-0677">Repeat</keyword>
<evidence type="ECO:0000259" key="4">
    <source>
        <dbReference type="Pfam" id="PF25023"/>
    </source>
</evidence>
<dbReference type="PRINTS" id="PR00394">
    <property type="entry name" value="RHSPROTEIN"/>
</dbReference>
<dbReference type="STRING" id="1172194.WQQ_38290"/>
<sequence length="1466" mass="155411">MALVAKVSKQFIRPIGIQKKVLFHLRSALLASIPLGMAHADFDNRPIILTDGGGIDTVYVTMSGLGAWGFIPPSVGTVSHPRTTGHSDGGATRPSKNPGNTPNDEEKPGPDKKGACEVSDNPVIIASDTKVKSEVDFQTAHLYPLELRRVYNQTNDIKGIFGDRWSTEFDKSLGFGLSGGAICNAIPGQSTACVNASTVVEKVVAKRPDGGQQTYNWSPTAQRYENPAPDADDWIIRNVDGTWTLQNKSGPYENYSITGFITSSRDDTNIGWTFSYASNRLQTATHSNGLSVQFGWTGNVVTSVSDPAGNLYSYAYNSSGYLSSVTYPGSPTSVRVYHYENGSFPWALTGISIDNKRYSSYAYRSDGRVSESGLDGGFEKLTFAYGYNPNNIMHVTNAAGARATYWYDLTNGRKKLVRIDTTGITSCPDTQSSITYDVNGFRGESVNERGVKTDYSYSANGLLQSVTTGIDASNPGEERTTVNDWDVTRNRLNWTKKLGPNSSPINITNYSYFPDSSSLKNRVSSISVTNLTSNGTPNQVQSTSYTYTLHSNGIPQTITVAGPSGTITRTYDSYGRLLSVRDAVGSQTNYSNFNNLGLPSTISYPPGVVVSYTYDARGRVKTVSRNVDGTLATTTFTYNGMGKVTKYQSPTETTNFTYDNAGQMISRSGGSRSYATTIVGSSMPTTAIATSSLKYSYNLLGKLQKITGVIDTMREECAPPSSGANCEPIDVTRQSTFYTKEWVYDSLGRVTNVKGNNGQNTRYAYDSNGNVSKITDSLGRVSLYTYNAHDEVKTAKDPLNKTTSYEYDGLGNLASVTDARLNRTDYYRDGFGQVVTESSPDRGIISRVFDEKGRPYNMTAADGVLTVINYDGANRPTSLSAGSVTQSFSYDTCTNGQGALCSDSDSSGSSTSYSYRPNGQVASLTETVNGTAYTTGYTYDAGDRVSTITYPGGNVVTYTYGPLSQVASVKVKIGNVTSNILTSSLYAGVGFGPWSRLDLGNGDSLSRAFDLDLRPTTTYASPSNAISMSFAYNAANEVTKRTDNVNSNLTQTYGYDPLSRLKSVTSTAGNQSWTLDDVGNRNTHVWGGSTDTYTVDGTSNRVSAITGSRAKSFGFDADGNVTTKSGTGGNYGYAYDGLNRLKTLTSGSSQTNYSYNVKHQRVRKAGPGGSFSYVYGGSGTPLGQTSSGGTTLTTQYIWLNGSAIAMIRNGVIYYVANDQVGRPEAITNSSRTVVWRANNFAFDRTVTTNSIGGFNLGFPGQYYDAESGLWYNWNRYYDSSIGRYLQSDPVGLQGGLNTYAYAGGNPISFVDPYGLYCLSESELDAAAAAIGGGLAGAIDVGAKGFAVGGIPGAIVGGVLGGARGAAVAVGTSTVASGIGLNSSALGSGLAEQGNWRARGVAAVGGYIGGALGEAGSMHGPNLPGSIVAGAIGGAIGGNPVAGAVGGVVTALAKEALAAGNNCGCGQ</sequence>
<feature type="domain" description="Teneurin-like YD-shell" evidence="4">
    <location>
        <begin position="1024"/>
        <end position="1288"/>
    </location>
</feature>
<dbReference type="InterPro" id="IPR045351">
    <property type="entry name" value="DUF6531"/>
</dbReference>
<dbReference type="PATRIC" id="fig|1172194.4.peg.3716"/>
<evidence type="ECO:0000256" key="2">
    <source>
        <dbReference type="SAM" id="MobiDB-lite"/>
    </source>
</evidence>
<dbReference type="PANTHER" id="PTHR32305">
    <property type="match status" value="1"/>
</dbReference>
<reference evidence="5 6" key="1">
    <citation type="journal article" date="2012" name="J. Bacteriol.">
        <title>Genome Sequence of n-Alkane-Degrading Hydrocarboniphaga effusa Strain AP103T (ATCC BAA-332T).</title>
        <authorList>
            <person name="Chang H.K."/>
            <person name="Zylstra G.J."/>
            <person name="Chae J.C."/>
        </authorList>
    </citation>
    <scope>NUCLEOTIDE SEQUENCE [LARGE SCALE GENOMIC DNA]</scope>
    <source>
        <strain evidence="5 6">AP103</strain>
    </source>
</reference>
<protein>
    <submittedName>
        <fullName evidence="5">Uncharacterized protein</fullName>
    </submittedName>
</protein>
<organism evidence="5 6">
    <name type="scientific">Hydrocarboniphaga effusa AP103</name>
    <dbReference type="NCBI Taxonomy" id="1172194"/>
    <lineage>
        <taxon>Bacteria</taxon>
        <taxon>Pseudomonadati</taxon>
        <taxon>Pseudomonadota</taxon>
        <taxon>Gammaproteobacteria</taxon>
        <taxon>Nevskiales</taxon>
        <taxon>Nevskiaceae</taxon>
        <taxon>Hydrocarboniphaga</taxon>
    </lineage>
</organism>
<dbReference type="InterPro" id="IPR006530">
    <property type="entry name" value="YD"/>
</dbReference>
<comment type="caution">
    <text evidence="5">The sequence shown here is derived from an EMBL/GenBank/DDBJ whole genome shotgun (WGS) entry which is preliminary data.</text>
</comment>
<proteinExistence type="predicted"/>
<dbReference type="InterPro" id="IPR022385">
    <property type="entry name" value="Rhs_assc_core"/>
</dbReference>